<proteinExistence type="predicted"/>
<evidence type="ECO:0000313" key="2">
    <source>
        <dbReference type="EMBL" id="ABE56822.1"/>
    </source>
</evidence>
<evidence type="ECO:0000256" key="1">
    <source>
        <dbReference type="SAM" id="Phobius"/>
    </source>
</evidence>
<organism evidence="2 3">
    <name type="scientific">Shewanella denitrificans (strain OS217 / ATCC BAA-1090 / DSM 15013)</name>
    <dbReference type="NCBI Taxonomy" id="318161"/>
    <lineage>
        <taxon>Bacteria</taxon>
        <taxon>Pseudomonadati</taxon>
        <taxon>Pseudomonadota</taxon>
        <taxon>Gammaproteobacteria</taxon>
        <taxon>Alteromonadales</taxon>
        <taxon>Shewanellaceae</taxon>
        <taxon>Shewanella</taxon>
    </lineage>
</organism>
<keyword evidence="1" id="KW-0812">Transmembrane</keyword>
<keyword evidence="1" id="KW-0472">Membrane</keyword>
<feature type="transmembrane region" description="Helical" evidence="1">
    <location>
        <begin position="9"/>
        <end position="28"/>
    </location>
</feature>
<dbReference type="HOGENOM" id="CLU_112034_1_0_6"/>
<keyword evidence="3" id="KW-1185">Reference proteome</keyword>
<dbReference type="AlphaFoldDB" id="Q12IA4"/>
<dbReference type="KEGG" id="sdn:Sden_3547"/>
<keyword evidence="1" id="KW-1133">Transmembrane helix</keyword>
<dbReference type="Proteomes" id="UP000001982">
    <property type="component" value="Chromosome"/>
</dbReference>
<reference evidence="2 3" key="1">
    <citation type="submission" date="2006-03" db="EMBL/GenBank/DDBJ databases">
        <title>Complete sequence of Shewanella denitrificans OS217.</title>
        <authorList>
            <consortium name="US DOE Joint Genome Institute"/>
            <person name="Copeland A."/>
            <person name="Lucas S."/>
            <person name="Lapidus A."/>
            <person name="Barry K."/>
            <person name="Detter J.C."/>
            <person name="Glavina del Rio T."/>
            <person name="Hammon N."/>
            <person name="Israni S."/>
            <person name="Dalin E."/>
            <person name="Tice H."/>
            <person name="Pitluck S."/>
            <person name="Brettin T."/>
            <person name="Bruce D."/>
            <person name="Han C."/>
            <person name="Tapia R."/>
            <person name="Gilna P."/>
            <person name="Kiss H."/>
            <person name="Schmutz J."/>
            <person name="Larimer F."/>
            <person name="Land M."/>
            <person name="Hauser L."/>
            <person name="Kyrpides N."/>
            <person name="Lykidis A."/>
            <person name="Richardson P."/>
        </authorList>
    </citation>
    <scope>NUCLEOTIDE SEQUENCE [LARGE SCALE GENOMIC DNA]</scope>
    <source>
        <strain evidence="3">OS217 / ATCC BAA-1090 / DSM 15013</strain>
    </source>
</reference>
<evidence type="ECO:0000313" key="3">
    <source>
        <dbReference type="Proteomes" id="UP000001982"/>
    </source>
</evidence>
<gene>
    <name evidence="2" type="ordered locus">Sden_3547</name>
</gene>
<accession>Q12IA4</accession>
<dbReference type="eggNOG" id="COG3019">
    <property type="taxonomic scope" value="Bacteria"/>
</dbReference>
<dbReference type="EMBL" id="CP000302">
    <property type="protein sequence ID" value="ABE56822.1"/>
    <property type="molecule type" value="Genomic_DNA"/>
</dbReference>
<sequence>MPISYPKKSIVRFATIIIFFMVLLGLYVQANAEKLEVSPAALASHEQLPEPIPKPKAEPIPELSVYKDANCGCCEKWLTHVEQRGFRVKSHNIDKLFEFKTAKGIPASLQSCHTAVSSQGYVFEGHIPAKFISAFLASPPKGALGLTVPAMPVGSPGMEYQDKFRPYQVLQLNADGSTYVYAEVKSLEESVQ</sequence>
<name>Q12IA4_SHEDO</name>
<evidence type="ECO:0008006" key="4">
    <source>
        <dbReference type="Google" id="ProtNLM"/>
    </source>
</evidence>
<dbReference type="InterPro" id="IPR007332">
    <property type="entry name" value="DUF411"/>
</dbReference>
<dbReference type="Pfam" id="PF04214">
    <property type="entry name" value="DUF411"/>
    <property type="match status" value="1"/>
</dbReference>
<dbReference type="STRING" id="318161.Sden_3547"/>
<protein>
    <recommendedName>
        <fullName evidence="4">DUF411 domain-containing protein</fullName>
    </recommendedName>
</protein>